<comment type="caution">
    <text evidence="1">The sequence shown here is derived from an EMBL/GenBank/DDBJ whole genome shotgun (WGS) entry which is preliminary data.</text>
</comment>
<accession>A0A9W9JC24</accession>
<gene>
    <name evidence="1" type="ORF">N7472_006759</name>
</gene>
<reference evidence="1" key="2">
    <citation type="journal article" date="2023" name="IMA Fungus">
        <title>Comparative genomic study of the Penicillium genus elucidates a diverse pangenome and 15 lateral gene transfer events.</title>
        <authorList>
            <person name="Petersen C."/>
            <person name="Sorensen T."/>
            <person name="Nielsen M.R."/>
            <person name="Sondergaard T.E."/>
            <person name="Sorensen J.L."/>
            <person name="Fitzpatrick D.A."/>
            <person name="Frisvad J.C."/>
            <person name="Nielsen K.L."/>
        </authorList>
    </citation>
    <scope>NUCLEOTIDE SEQUENCE</scope>
    <source>
        <strain evidence="1">IBT 16849</strain>
    </source>
</reference>
<sequence>MSISASIRVKGALVLALVKHSRSVSYSPKLGDRQHLAPNRPQSWTGNDLIWSFTARVDGVAYNLFGVHIPSEHLLHLHSIFTVIHPRFLLPGLAQKLPVSMRFSCFIMPFGGDSQLSSDTDINHN</sequence>
<evidence type="ECO:0000313" key="2">
    <source>
        <dbReference type="Proteomes" id="UP001150879"/>
    </source>
</evidence>
<name>A0A9W9JC24_9EURO</name>
<dbReference type="EMBL" id="JAPQKP010000004">
    <property type="protein sequence ID" value="KAJ5194293.1"/>
    <property type="molecule type" value="Genomic_DNA"/>
</dbReference>
<reference evidence="1" key="1">
    <citation type="submission" date="2022-11" db="EMBL/GenBank/DDBJ databases">
        <authorList>
            <person name="Petersen C."/>
        </authorList>
    </citation>
    <scope>NUCLEOTIDE SEQUENCE</scope>
    <source>
        <strain evidence="1">IBT 16849</strain>
    </source>
</reference>
<organism evidence="1 2">
    <name type="scientific">Penicillium cf. griseofulvum</name>
    <dbReference type="NCBI Taxonomy" id="2972120"/>
    <lineage>
        <taxon>Eukaryota</taxon>
        <taxon>Fungi</taxon>
        <taxon>Dikarya</taxon>
        <taxon>Ascomycota</taxon>
        <taxon>Pezizomycotina</taxon>
        <taxon>Eurotiomycetes</taxon>
        <taxon>Eurotiomycetidae</taxon>
        <taxon>Eurotiales</taxon>
        <taxon>Aspergillaceae</taxon>
        <taxon>Penicillium</taxon>
    </lineage>
</organism>
<protein>
    <submittedName>
        <fullName evidence="1">Uncharacterized protein</fullName>
    </submittedName>
</protein>
<evidence type="ECO:0000313" key="1">
    <source>
        <dbReference type="EMBL" id="KAJ5194293.1"/>
    </source>
</evidence>
<keyword evidence="2" id="KW-1185">Reference proteome</keyword>
<dbReference type="AlphaFoldDB" id="A0A9W9JC24"/>
<proteinExistence type="predicted"/>
<dbReference type="Proteomes" id="UP001150879">
    <property type="component" value="Unassembled WGS sequence"/>
</dbReference>